<dbReference type="GO" id="GO:0006790">
    <property type="term" value="P:sulfur compound metabolic process"/>
    <property type="evidence" value="ECO:0007669"/>
    <property type="project" value="TreeGrafter"/>
</dbReference>
<dbReference type="AlphaFoldDB" id="H1XRC1"/>
<dbReference type="Pfam" id="PF13469">
    <property type="entry name" value="Sulfotransfer_3"/>
    <property type="match status" value="1"/>
</dbReference>
<dbReference type="STRING" id="880073.Cabys_1642"/>
<accession>H1XRC1</accession>
<dbReference type="SUPFAM" id="SSF52540">
    <property type="entry name" value="P-loop containing nucleoside triphosphate hydrolases"/>
    <property type="match status" value="1"/>
</dbReference>
<evidence type="ECO:0000313" key="1">
    <source>
        <dbReference type="EMBL" id="EHO42402.1"/>
    </source>
</evidence>
<dbReference type="PaxDb" id="880073-Calab_2795"/>
<gene>
    <name evidence="1" type="ORF">Calab_2795</name>
</gene>
<protein>
    <submittedName>
        <fullName evidence="1">Sulfotransferase</fullName>
    </submittedName>
</protein>
<keyword evidence="1" id="KW-0808">Transferase</keyword>
<sequence length="276" mass="33649">MTIELPFKDVVAIHGVPRSGTSWLAQILDSSPNVRYKFQPLFSNSFKDRIHIRSSQQEMYEFLVELYHYEDEFLDRTIQKKEGIYPHFKVKKTTPEFLVMKHVRYHYLINPFLENIPQLKAVGIVRHPCAVLNSWRKAPKEFFPELNFHEQWRFAQDRNFFKPEEYFGFHRWMEAAKMFLWLQQRFPDRFFLIRYETLVRNTEQMVQQLFQFLNLEVEEQTLEFIKKSKTIHQNDTYSVFKGQINLHQWRQELDVEIVDEVYATLKESEFEQFLDE</sequence>
<reference evidence="1 2" key="1">
    <citation type="submission" date="2011-09" db="EMBL/GenBank/DDBJ databases">
        <title>The permanent draft genome of Caldithrix abyssi DSM 13497.</title>
        <authorList>
            <consortium name="US DOE Joint Genome Institute (JGI-PGF)"/>
            <person name="Lucas S."/>
            <person name="Han J."/>
            <person name="Lapidus A."/>
            <person name="Bruce D."/>
            <person name="Goodwin L."/>
            <person name="Pitluck S."/>
            <person name="Peters L."/>
            <person name="Kyrpides N."/>
            <person name="Mavromatis K."/>
            <person name="Ivanova N."/>
            <person name="Mikhailova N."/>
            <person name="Chertkov O."/>
            <person name="Detter J.C."/>
            <person name="Tapia R."/>
            <person name="Han C."/>
            <person name="Land M."/>
            <person name="Hauser L."/>
            <person name="Markowitz V."/>
            <person name="Cheng J.-F."/>
            <person name="Hugenholtz P."/>
            <person name="Woyke T."/>
            <person name="Wu D."/>
            <person name="Spring S."/>
            <person name="Brambilla E."/>
            <person name="Klenk H.-P."/>
            <person name="Eisen J.A."/>
        </authorList>
    </citation>
    <scope>NUCLEOTIDE SEQUENCE [LARGE SCALE GENOMIC DNA]</scope>
    <source>
        <strain evidence="1 2">DSM 13497</strain>
    </source>
</reference>
<proteinExistence type="predicted"/>
<dbReference type="Proteomes" id="UP000004671">
    <property type="component" value="Chromosome"/>
</dbReference>
<dbReference type="GO" id="GO:0006044">
    <property type="term" value="P:N-acetylglucosamine metabolic process"/>
    <property type="evidence" value="ECO:0007669"/>
    <property type="project" value="TreeGrafter"/>
</dbReference>
<dbReference type="InParanoid" id="H1XRC1"/>
<keyword evidence="2" id="KW-1185">Reference proteome</keyword>
<dbReference type="OrthoDB" id="9804504at2"/>
<evidence type="ECO:0000313" key="2">
    <source>
        <dbReference type="Proteomes" id="UP000004671"/>
    </source>
</evidence>
<dbReference type="HOGENOM" id="CLU_1017964_0_0_0"/>
<dbReference type="InterPro" id="IPR027417">
    <property type="entry name" value="P-loop_NTPase"/>
</dbReference>
<dbReference type="PANTHER" id="PTHR10704:SF44">
    <property type="entry name" value="LD35051P-RELATED"/>
    <property type="match status" value="1"/>
</dbReference>
<dbReference type="Gene3D" id="3.40.50.300">
    <property type="entry name" value="P-loop containing nucleotide triphosphate hydrolases"/>
    <property type="match status" value="1"/>
</dbReference>
<dbReference type="InterPro" id="IPR051135">
    <property type="entry name" value="Gal/GlcNAc/GalNAc_ST"/>
</dbReference>
<dbReference type="RefSeq" id="WP_006929737.1">
    <property type="nucleotide sequence ID" value="NZ_CM001402.1"/>
</dbReference>
<name>H1XRC1_CALAY</name>
<dbReference type="eggNOG" id="ENOG50327NJ">
    <property type="taxonomic scope" value="Bacteria"/>
</dbReference>
<dbReference type="GO" id="GO:0001517">
    <property type="term" value="F:N-acetylglucosamine 6-O-sulfotransferase activity"/>
    <property type="evidence" value="ECO:0007669"/>
    <property type="project" value="TreeGrafter"/>
</dbReference>
<organism evidence="1 2">
    <name type="scientific">Caldithrix abyssi DSM 13497</name>
    <dbReference type="NCBI Taxonomy" id="880073"/>
    <lineage>
        <taxon>Bacteria</taxon>
        <taxon>Pseudomonadati</taxon>
        <taxon>Calditrichota</taxon>
        <taxon>Calditrichia</taxon>
        <taxon>Calditrichales</taxon>
        <taxon>Calditrichaceae</taxon>
        <taxon>Caldithrix</taxon>
    </lineage>
</organism>
<dbReference type="PANTHER" id="PTHR10704">
    <property type="entry name" value="CARBOHYDRATE SULFOTRANSFERASE"/>
    <property type="match status" value="1"/>
</dbReference>
<dbReference type="EMBL" id="CM001402">
    <property type="protein sequence ID" value="EHO42402.1"/>
    <property type="molecule type" value="Genomic_DNA"/>
</dbReference>